<feature type="domain" description="Protein kinase" evidence="6">
    <location>
        <begin position="94"/>
        <end position="347"/>
    </location>
</feature>
<comment type="caution">
    <text evidence="7">The sequence shown here is derived from an EMBL/GenBank/DDBJ whole genome shotgun (WGS) entry which is preliminary data.</text>
</comment>
<dbReference type="EMBL" id="CAJJDM010000096">
    <property type="protein sequence ID" value="CAD8093327.1"/>
    <property type="molecule type" value="Genomic_DNA"/>
</dbReference>
<evidence type="ECO:0000313" key="8">
    <source>
        <dbReference type="Proteomes" id="UP000688137"/>
    </source>
</evidence>
<keyword evidence="4" id="KW-0418">Kinase</keyword>
<keyword evidence="5" id="KW-0067">ATP-binding</keyword>
<sequence length="450" mass="53057">MSNSHVYNNYCKSSILYATNYHPLRIIINKLTTFAEINKVIKIAWKISPSFLRIFLSNGSEIFEEDLYLIRQGSKLYATLDGSDLGLNVLFLNYSINDQLCQNPNSITMIGKIKSNKIDVIIKQISTKYFSRDELANFVKILQQIKDENCSKVVHIYDTIMFQRQSEIALITEYCQGKSLNYMFNQNKRFTEQEIKVIIKQLADVIYYCHSRNIIIKSLKFENLVFSEKENLNSIKLTDLGLNTAYRIQNLTSINNFNYYSPELITQKEFTFSSDIWAFGIILYYLNFHSFPFDGRTKQNIQQNVFQVKYKINEEVNPLLKDLLQLIFVKDPDSRIKIQGIIDHPYFKQLNKYNLSFNSSINKLNMNFLRLNSRNSFRKKTNSQRYDSEENNSSMKRIQKQLSLQKQSEREQSILNPLQPKQYKCKIERKRCLSHLIVKQQARQSTIKEF</sequence>
<keyword evidence="8" id="KW-1185">Reference proteome</keyword>
<dbReference type="GO" id="GO:0005524">
    <property type="term" value="F:ATP binding"/>
    <property type="evidence" value="ECO:0007669"/>
    <property type="project" value="UniProtKB-KW"/>
</dbReference>
<dbReference type="PANTHER" id="PTHR24345">
    <property type="entry name" value="SERINE/THREONINE-PROTEIN KINASE PLK"/>
    <property type="match status" value="1"/>
</dbReference>
<organism evidence="7 8">
    <name type="scientific">Paramecium primaurelia</name>
    <dbReference type="NCBI Taxonomy" id="5886"/>
    <lineage>
        <taxon>Eukaryota</taxon>
        <taxon>Sar</taxon>
        <taxon>Alveolata</taxon>
        <taxon>Ciliophora</taxon>
        <taxon>Intramacronucleata</taxon>
        <taxon>Oligohymenophorea</taxon>
        <taxon>Peniculida</taxon>
        <taxon>Parameciidae</taxon>
        <taxon>Paramecium</taxon>
    </lineage>
</organism>
<proteinExistence type="predicted"/>
<dbReference type="GO" id="GO:0005634">
    <property type="term" value="C:nucleus"/>
    <property type="evidence" value="ECO:0007669"/>
    <property type="project" value="TreeGrafter"/>
</dbReference>
<keyword evidence="1" id="KW-0723">Serine/threonine-protein kinase</keyword>
<accession>A0A8S1NJE6</accession>
<evidence type="ECO:0000313" key="7">
    <source>
        <dbReference type="EMBL" id="CAD8093327.1"/>
    </source>
</evidence>
<dbReference type="OMA" id="NPNSITM"/>
<evidence type="ECO:0000259" key="6">
    <source>
        <dbReference type="PROSITE" id="PS50011"/>
    </source>
</evidence>
<evidence type="ECO:0000256" key="5">
    <source>
        <dbReference type="ARBA" id="ARBA00022840"/>
    </source>
</evidence>
<protein>
    <recommendedName>
        <fullName evidence="6">Protein kinase domain-containing protein</fullName>
    </recommendedName>
</protein>
<evidence type="ECO:0000256" key="2">
    <source>
        <dbReference type="ARBA" id="ARBA00022679"/>
    </source>
</evidence>
<gene>
    <name evidence="7" type="ORF">PPRIM_AZ9-3.1.T0930015</name>
</gene>
<evidence type="ECO:0000256" key="3">
    <source>
        <dbReference type="ARBA" id="ARBA00022741"/>
    </source>
</evidence>
<dbReference type="PANTHER" id="PTHR24345:SF0">
    <property type="entry name" value="CELL CYCLE SERINE_THREONINE-PROTEIN KINASE CDC5_MSD2"/>
    <property type="match status" value="1"/>
</dbReference>
<dbReference type="Pfam" id="PF00069">
    <property type="entry name" value="Pkinase"/>
    <property type="match status" value="1"/>
</dbReference>
<name>A0A8S1NJE6_PARPR</name>
<dbReference type="Proteomes" id="UP000688137">
    <property type="component" value="Unassembled WGS sequence"/>
</dbReference>
<keyword evidence="2" id="KW-0808">Transferase</keyword>
<evidence type="ECO:0000256" key="4">
    <source>
        <dbReference type="ARBA" id="ARBA00022777"/>
    </source>
</evidence>
<reference evidence="7" key="1">
    <citation type="submission" date="2021-01" db="EMBL/GenBank/DDBJ databases">
        <authorList>
            <consortium name="Genoscope - CEA"/>
            <person name="William W."/>
        </authorList>
    </citation>
    <scope>NUCLEOTIDE SEQUENCE</scope>
</reference>
<evidence type="ECO:0000256" key="1">
    <source>
        <dbReference type="ARBA" id="ARBA00022527"/>
    </source>
</evidence>
<dbReference type="InterPro" id="IPR000719">
    <property type="entry name" value="Prot_kinase_dom"/>
</dbReference>
<keyword evidence="3" id="KW-0547">Nucleotide-binding</keyword>
<dbReference type="GO" id="GO:0004674">
    <property type="term" value="F:protein serine/threonine kinase activity"/>
    <property type="evidence" value="ECO:0007669"/>
    <property type="project" value="UniProtKB-KW"/>
</dbReference>
<dbReference type="PROSITE" id="PS50011">
    <property type="entry name" value="PROTEIN_KINASE_DOM"/>
    <property type="match status" value="1"/>
</dbReference>
<dbReference type="AlphaFoldDB" id="A0A8S1NJE6"/>